<dbReference type="Proteomes" id="UP000076503">
    <property type="component" value="Unassembled WGS sequence"/>
</dbReference>
<evidence type="ECO:0000256" key="1">
    <source>
        <dbReference type="SAM" id="Phobius"/>
    </source>
</evidence>
<protein>
    <submittedName>
        <fullName evidence="2">Uncharacterized protein</fullName>
    </submittedName>
</protein>
<accession>A0A162A5M2</accession>
<keyword evidence="1" id="KW-0812">Transmembrane</keyword>
<keyword evidence="1" id="KW-0472">Membrane</keyword>
<dbReference type="AlphaFoldDB" id="A0A162A5M2"/>
<dbReference type="EMBL" id="AUXZ01000124">
    <property type="protein sequence ID" value="KZN45898.1"/>
    <property type="molecule type" value="Genomic_DNA"/>
</dbReference>
<proteinExistence type="predicted"/>
<name>A0A162A5M2_9GAMM</name>
<dbReference type="OrthoDB" id="6315285at2"/>
<keyword evidence="1" id="KW-1133">Transmembrane helix</keyword>
<dbReference type="PATRIC" id="fig|1365251.3.peg.4642"/>
<comment type="caution">
    <text evidence="2">The sequence shown here is derived from an EMBL/GenBank/DDBJ whole genome shotgun (WGS) entry which is preliminary data.</text>
</comment>
<dbReference type="RefSeq" id="WP_063363808.1">
    <property type="nucleotide sequence ID" value="NZ_AUXZ01000124.1"/>
</dbReference>
<reference evidence="2 3" key="1">
    <citation type="submission" date="2013-07" db="EMBL/GenBank/DDBJ databases">
        <title>Comparative Genomic and Metabolomic Analysis of Twelve Strains of Pseudoalteromonas luteoviolacea.</title>
        <authorList>
            <person name="Vynne N.G."/>
            <person name="Mansson M."/>
            <person name="Gram L."/>
        </authorList>
    </citation>
    <scope>NUCLEOTIDE SEQUENCE [LARGE SCALE GENOMIC DNA]</scope>
    <source>
        <strain evidence="2 3">H33</strain>
    </source>
</reference>
<feature type="transmembrane region" description="Helical" evidence="1">
    <location>
        <begin position="5"/>
        <end position="22"/>
    </location>
</feature>
<sequence>MLTRIIGYILFVPFIAFYSYILGPVLKLVLIPGGLMLFVIILGPKEFSTYWHAAFNTQPNELKSVPGSQIG</sequence>
<evidence type="ECO:0000313" key="2">
    <source>
        <dbReference type="EMBL" id="KZN45898.1"/>
    </source>
</evidence>
<organism evidence="2 3">
    <name type="scientific">Pseudoalteromonas luteoviolacea H33</name>
    <dbReference type="NCBI Taxonomy" id="1365251"/>
    <lineage>
        <taxon>Bacteria</taxon>
        <taxon>Pseudomonadati</taxon>
        <taxon>Pseudomonadota</taxon>
        <taxon>Gammaproteobacteria</taxon>
        <taxon>Alteromonadales</taxon>
        <taxon>Pseudoalteromonadaceae</taxon>
        <taxon>Pseudoalteromonas</taxon>
    </lineage>
</organism>
<evidence type="ECO:0000313" key="3">
    <source>
        <dbReference type="Proteomes" id="UP000076503"/>
    </source>
</evidence>
<gene>
    <name evidence="2" type="ORF">N476_24830</name>
</gene>